<reference evidence="2 3" key="1">
    <citation type="submission" date="2019-04" db="EMBL/GenBank/DDBJ databases">
        <title>Friends and foes A comparative genomics study of 23 Aspergillus species from section Flavi.</title>
        <authorList>
            <consortium name="DOE Joint Genome Institute"/>
            <person name="Kjaerbolling I."/>
            <person name="Vesth T."/>
            <person name="Frisvad J.C."/>
            <person name="Nybo J.L."/>
            <person name="Theobald S."/>
            <person name="Kildgaard S."/>
            <person name="Isbrandt T."/>
            <person name="Kuo A."/>
            <person name="Sato A."/>
            <person name="Lyhne E.K."/>
            <person name="Kogle M.E."/>
            <person name="Wiebenga A."/>
            <person name="Kun R.S."/>
            <person name="Lubbers R.J."/>
            <person name="Makela M.R."/>
            <person name="Barry K."/>
            <person name="Chovatia M."/>
            <person name="Clum A."/>
            <person name="Daum C."/>
            <person name="Haridas S."/>
            <person name="He G."/>
            <person name="LaButti K."/>
            <person name="Lipzen A."/>
            <person name="Mondo S."/>
            <person name="Riley R."/>
            <person name="Salamov A."/>
            <person name="Simmons B.A."/>
            <person name="Magnuson J.K."/>
            <person name="Henrissat B."/>
            <person name="Mortensen U.H."/>
            <person name="Larsen T.O."/>
            <person name="Devries R.P."/>
            <person name="Grigoriev I.V."/>
            <person name="Machida M."/>
            <person name="Baker S.E."/>
            <person name="Andersen M.R."/>
        </authorList>
    </citation>
    <scope>NUCLEOTIDE SEQUENCE [LARGE SCALE GENOMIC DNA]</scope>
    <source>
        <strain evidence="2 3">IBT 18842</strain>
    </source>
</reference>
<dbReference type="AlphaFoldDB" id="A0A5N6U750"/>
<proteinExistence type="predicted"/>
<dbReference type="Gene3D" id="3.30.70.1990">
    <property type="match status" value="1"/>
</dbReference>
<protein>
    <submittedName>
        <fullName evidence="2">Amine oxidase, flavin-containing superfamily</fullName>
    </submittedName>
</protein>
<sequence>MRSISALVLAAISIAVASIPPKNDLKHQHFITRDVAIIGGGSAGTYAAIRLRQMNQSVVVIEKEDNLGGHVDTYTDPATGAAVDFGVLVYEDLPLVRSYFGHFNITLVKVAVAGNATQVRADLRTGTLVGPPPGGMLLALLRYTAQLTRYPWLNTGFNLPDPVPEDLLLPFGEFIRKHQLDGAVDIIAQFNQGVGDILNQTTIYMLKYFGLDVVQGLATGFVQAASHNNSELYGAAERELGPDALLNSQVVNTSSYGDEPWTYLEVASGGGVRIVRARRVIVAIPPKSDLLQALNPDERERRLFDQFQNTCYYATLAKIPGFPPNTMVVNRANETPYQLPPQPSIYLLSPKPGHLTSILYGSETPMTEAQVKQDITQRVLTLRNAGMPVDPPQFVAYSNHTPFLLTVSPDAIRNGFYDELNDLQGHRRRYYMSATMNTHDSAQIWTFIEHMLTEHFE</sequence>
<feature type="chain" id="PRO_5025034887" evidence="1">
    <location>
        <begin position="18"/>
        <end position="457"/>
    </location>
</feature>
<name>A0A5N6U750_ASPAV</name>
<dbReference type="Pfam" id="PF13450">
    <property type="entry name" value="NAD_binding_8"/>
    <property type="match status" value="1"/>
</dbReference>
<dbReference type="SUPFAM" id="SSF51905">
    <property type="entry name" value="FAD/NAD(P)-binding domain"/>
    <property type="match status" value="1"/>
</dbReference>
<dbReference type="Proteomes" id="UP000325780">
    <property type="component" value="Unassembled WGS sequence"/>
</dbReference>
<dbReference type="Gene3D" id="3.50.50.60">
    <property type="entry name" value="FAD/NAD(P)-binding domain"/>
    <property type="match status" value="1"/>
</dbReference>
<accession>A0A5N6U750</accession>
<organism evidence="2 3">
    <name type="scientific">Aspergillus avenaceus</name>
    <dbReference type="NCBI Taxonomy" id="36643"/>
    <lineage>
        <taxon>Eukaryota</taxon>
        <taxon>Fungi</taxon>
        <taxon>Dikarya</taxon>
        <taxon>Ascomycota</taxon>
        <taxon>Pezizomycotina</taxon>
        <taxon>Eurotiomycetes</taxon>
        <taxon>Eurotiomycetidae</taxon>
        <taxon>Eurotiales</taxon>
        <taxon>Aspergillaceae</taxon>
        <taxon>Aspergillus</taxon>
        <taxon>Aspergillus subgen. Circumdati</taxon>
    </lineage>
</organism>
<evidence type="ECO:0000256" key="1">
    <source>
        <dbReference type="SAM" id="SignalP"/>
    </source>
</evidence>
<feature type="signal peptide" evidence="1">
    <location>
        <begin position="1"/>
        <end position="17"/>
    </location>
</feature>
<dbReference type="OrthoDB" id="68575at2759"/>
<evidence type="ECO:0000313" key="3">
    <source>
        <dbReference type="Proteomes" id="UP000325780"/>
    </source>
</evidence>
<evidence type="ECO:0000313" key="2">
    <source>
        <dbReference type="EMBL" id="KAE8154229.1"/>
    </source>
</evidence>
<gene>
    <name evidence="2" type="ORF">BDV25DRAFT_172632</name>
</gene>
<dbReference type="Gene3D" id="1.10.405.20">
    <property type="match status" value="1"/>
</dbReference>
<keyword evidence="3" id="KW-1185">Reference proteome</keyword>
<dbReference type="EMBL" id="ML742031">
    <property type="protein sequence ID" value="KAE8154229.1"/>
    <property type="molecule type" value="Genomic_DNA"/>
</dbReference>
<dbReference type="InterPro" id="IPR036188">
    <property type="entry name" value="FAD/NAD-bd_sf"/>
</dbReference>
<keyword evidence="1" id="KW-0732">Signal</keyword>